<dbReference type="EMBL" id="JAFBCV010000003">
    <property type="protein sequence ID" value="MBM7838209.1"/>
    <property type="molecule type" value="Genomic_DNA"/>
</dbReference>
<protein>
    <recommendedName>
        <fullName evidence="4">DUF4227 family protein</fullName>
    </recommendedName>
</protein>
<keyword evidence="1" id="KW-0812">Transmembrane</keyword>
<evidence type="ECO:0000256" key="1">
    <source>
        <dbReference type="SAM" id="Phobius"/>
    </source>
</evidence>
<reference evidence="2" key="1">
    <citation type="submission" date="2021-01" db="EMBL/GenBank/DDBJ databases">
        <title>Genomic Encyclopedia of Type Strains, Phase IV (KMG-IV): sequencing the most valuable type-strain genomes for metagenomic binning, comparative biology and taxonomic classification.</title>
        <authorList>
            <person name="Goeker M."/>
        </authorList>
    </citation>
    <scope>NUCLEOTIDE SEQUENCE</scope>
    <source>
        <strain evidence="2">DSM 21943</strain>
    </source>
</reference>
<dbReference type="Proteomes" id="UP001179280">
    <property type="component" value="Unassembled WGS sequence"/>
</dbReference>
<feature type="transmembrane region" description="Helical" evidence="1">
    <location>
        <begin position="12"/>
        <end position="30"/>
    </location>
</feature>
<gene>
    <name evidence="2" type="ORF">JOC54_001440</name>
</gene>
<keyword evidence="1" id="KW-1133">Transmembrane helix</keyword>
<evidence type="ECO:0000313" key="2">
    <source>
        <dbReference type="EMBL" id="MBM7838209.1"/>
    </source>
</evidence>
<dbReference type="InterPro" id="IPR025321">
    <property type="entry name" value="DUF4227"/>
</dbReference>
<proteinExistence type="predicted"/>
<evidence type="ECO:0000313" key="3">
    <source>
        <dbReference type="Proteomes" id="UP001179280"/>
    </source>
</evidence>
<dbReference type="RefSeq" id="WP_054793985.1">
    <property type="nucleotide sequence ID" value="NZ_JAFBCV010000003.1"/>
</dbReference>
<comment type="caution">
    <text evidence="2">The sequence shown here is derived from an EMBL/GenBank/DDBJ whole genome shotgun (WGS) entry which is preliminary data.</text>
</comment>
<evidence type="ECO:0008006" key="4">
    <source>
        <dbReference type="Google" id="ProtNLM"/>
    </source>
</evidence>
<organism evidence="2 3">
    <name type="scientific">Shouchella xiaoxiensis</name>
    <dbReference type="NCBI Taxonomy" id="766895"/>
    <lineage>
        <taxon>Bacteria</taxon>
        <taxon>Bacillati</taxon>
        <taxon>Bacillota</taxon>
        <taxon>Bacilli</taxon>
        <taxon>Bacillales</taxon>
        <taxon>Bacillaceae</taxon>
        <taxon>Shouchella</taxon>
    </lineage>
</organism>
<name>A0ABS2SUR2_9BACI</name>
<keyword evidence="1" id="KW-0472">Membrane</keyword>
<accession>A0ABS2SUR2</accession>
<sequence length="72" mass="8327">MKLVLHTFRASLLFIACTMIFYYGILWVTAEFSDFNKYDEPEGKAIKVSTTHIEGDGIDVLDRMKLFYLIGE</sequence>
<keyword evidence="3" id="KW-1185">Reference proteome</keyword>
<dbReference type="Pfam" id="PF14004">
    <property type="entry name" value="DUF4227"/>
    <property type="match status" value="1"/>
</dbReference>